<dbReference type="STRING" id="1122938.SAMN05660772_02232"/>
<dbReference type="SUPFAM" id="SSF51182">
    <property type="entry name" value="RmlC-like cupins"/>
    <property type="match status" value="1"/>
</dbReference>
<accession>A0A1W1UQC8</accession>
<keyword evidence="3" id="KW-0010">Activator</keyword>
<proteinExistence type="predicted"/>
<evidence type="ECO:0000313" key="6">
    <source>
        <dbReference type="EMBL" id="SMB83199.1"/>
    </source>
</evidence>
<dbReference type="GO" id="GO:0003700">
    <property type="term" value="F:DNA-binding transcription factor activity"/>
    <property type="evidence" value="ECO:0007669"/>
    <property type="project" value="InterPro"/>
</dbReference>
<evidence type="ECO:0000313" key="7">
    <source>
        <dbReference type="Proteomes" id="UP000192408"/>
    </source>
</evidence>
<dbReference type="Gene3D" id="2.60.120.10">
    <property type="entry name" value="Jelly Rolls"/>
    <property type="match status" value="1"/>
</dbReference>
<evidence type="ECO:0000256" key="2">
    <source>
        <dbReference type="ARBA" id="ARBA00023125"/>
    </source>
</evidence>
<sequence length="272" mass="32050">MIMKLYAKEFFHQSSQPLSIEPRAPQDNFPEHTHHDFDEIVLVTNGKGRHIFNGYPQELYAGMVLYVEAKDHHLYENVSGLHLTNILFRSLDNFHFIHNINPLLKTIKPEKSNYQVINKKQLVNLLPLIDVLSDSSKYNIIEQESYFFQLLSLLQRNQFSDHGIGTVMEKGTQLLHYLAHNFNEPINWEQLAEQFSLSLRSLHRYIKDQTGETPQIYLNRLRLSYAYYQIRYTDQAITDIAYDSGFNDSSYFSTCFKQEFKLCPRKLRAVNY</sequence>
<dbReference type="Pfam" id="PF02311">
    <property type="entry name" value="AraC_binding"/>
    <property type="match status" value="1"/>
</dbReference>
<dbReference type="PANTHER" id="PTHR43280:SF28">
    <property type="entry name" value="HTH-TYPE TRANSCRIPTIONAL ACTIVATOR RHAS"/>
    <property type="match status" value="1"/>
</dbReference>
<dbReference type="PANTHER" id="PTHR43280">
    <property type="entry name" value="ARAC-FAMILY TRANSCRIPTIONAL REGULATOR"/>
    <property type="match status" value="1"/>
</dbReference>
<reference evidence="7" key="1">
    <citation type="submission" date="2017-04" db="EMBL/GenBank/DDBJ databases">
        <authorList>
            <person name="Varghese N."/>
            <person name="Submissions S."/>
        </authorList>
    </citation>
    <scope>NUCLEOTIDE SEQUENCE [LARGE SCALE GENOMIC DNA]</scope>
    <source>
        <strain evidence="7">DSM 23072</strain>
    </source>
</reference>
<dbReference type="InterPro" id="IPR009057">
    <property type="entry name" value="Homeodomain-like_sf"/>
</dbReference>
<name>A0A1W1UQC8_9PAST</name>
<dbReference type="PRINTS" id="PR00032">
    <property type="entry name" value="HTHARAC"/>
</dbReference>
<evidence type="ECO:0000256" key="3">
    <source>
        <dbReference type="ARBA" id="ARBA00023159"/>
    </source>
</evidence>
<dbReference type="GO" id="GO:0043565">
    <property type="term" value="F:sequence-specific DNA binding"/>
    <property type="evidence" value="ECO:0007669"/>
    <property type="project" value="InterPro"/>
</dbReference>
<dbReference type="SMART" id="SM00342">
    <property type="entry name" value="HTH_ARAC"/>
    <property type="match status" value="1"/>
</dbReference>
<dbReference type="Pfam" id="PF12833">
    <property type="entry name" value="HTH_18"/>
    <property type="match status" value="1"/>
</dbReference>
<dbReference type="AlphaFoldDB" id="A0A1W1UQC8"/>
<dbReference type="SUPFAM" id="SSF46689">
    <property type="entry name" value="Homeodomain-like"/>
    <property type="match status" value="2"/>
</dbReference>
<evidence type="ECO:0000256" key="1">
    <source>
        <dbReference type="ARBA" id="ARBA00023015"/>
    </source>
</evidence>
<feature type="domain" description="HTH araC/xylS-type" evidence="5">
    <location>
        <begin position="172"/>
        <end position="270"/>
    </location>
</feature>
<dbReference type="InterPro" id="IPR014710">
    <property type="entry name" value="RmlC-like_jellyroll"/>
</dbReference>
<dbReference type="Gene3D" id="1.10.10.60">
    <property type="entry name" value="Homeodomain-like"/>
    <property type="match status" value="2"/>
</dbReference>
<dbReference type="Proteomes" id="UP000192408">
    <property type="component" value="Unassembled WGS sequence"/>
</dbReference>
<keyword evidence="7" id="KW-1185">Reference proteome</keyword>
<dbReference type="InterPro" id="IPR011051">
    <property type="entry name" value="RmlC_Cupin_sf"/>
</dbReference>
<dbReference type="InterPro" id="IPR003313">
    <property type="entry name" value="AraC-bd"/>
</dbReference>
<keyword evidence="2" id="KW-0238">DNA-binding</keyword>
<keyword evidence="4" id="KW-0804">Transcription</keyword>
<dbReference type="InterPro" id="IPR020449">
    <property type="entry name" value="Tscrpt_reg_AraC-type_HTH"/>
</dbReference>
<dbReference type="EMBL" id="FWWV01000012">
    <property type="protein sequence ID" value="SMB83199.1"/>
    <property type="molecule type" value="Genomic_DNA"/>
</dbReference>
<keyword evidence="1" id="KW-0805">Transcription regulation</keyword>
<gene>
    <name evidence="6" type="ORF">SAMN05660772_02232</name>
</gene>
<protein>
    <submittedName>
        <fullName evidence="6">Transcriptional regulator, AraC family</fullName>
    </submittedName>
</protein>
<evidence type="ECO:0000256" key="4">
    <source>
        <dbReference type="ARBA" id="ARBA00023163"/>
    </source>
</evidence>
<dbReference type="NCBIfam" id="NF010028">
    <property type="entry name" value="PRK13503.1"/>
    <property type="match status" value="1"/>
</dbReference>
<dbReference type="PROSITE" id="PS01124">
    <property type="entry name" value="HTH_ARAC_FAMILY_2"/>
    <property type="match status" value="1"/>
</dbReference>
<organism evidence="6 7">
    <name type="scientific">Pasteurella testudinis DSM 23072</name>
    <dbReference type="NCBI Taxonomy" id="1122938"/>
    <lineage>
        <taxon>Bacteria</taxon>
        <taxon>Pseudomonadati</taxon>
        <taxon>Pseudomonadota</taxon>
        <taxon>Gammaproteobacteria</taxon>
        <taxon>Pasteurellales</taxon>
        <taxon>Pasteurellaceae</taxon>
        <taxon>Pasteurella</taxon>
    </lineage>
</organism>
<evidence type="ECO:0000259" key="5">
    <source>
        <dbReference type="PROSITE" id="PS01124"/>
    </source>
</evidence>
<dbReference type="InterPro" id="IPR018060">
    <property type="entry name" value="HTH_AraC"/>
</dbReference>